<protein>
    <submittedName>
        <fullName evidence="1">Uncharacterized protein</fullName>
    </submittedName>
</protein>
<proteinExistence type="predicted"/>
<organism evidence="1 2">
    <name type="scientific">Paraconexibacter algicola</name>
    <dbReference type="NCBI Taxonomy" id="2133960"/>
    <lineage>
        <taxon>Bacteria</taxon>
        <taxon>Bacillati</taxon>
        <taxon>Actinomycetota</taxon>
        <taxon>Thermoleophilia</taxon>
        <taxon>Solirubrobacterales</taxon>
        <taxon>Paraconexibacteraceae</taxon>
        <taxon>Paraconexibacter</taxon>
    </lineage>
</organism>
<name>A0A2T4UGS9_9ACTN</name>
<evidence type="ECO:0000313" key="2">
    <source>
        <dbReference type="Proteomes" id="UP000240739"/>
    </source>
</evidence>
<dbReference type="Proteomes" id="UP000240739">
    <property type="component" value="Unassembled WGS sequence"/>
</dbReference>
<gene>
    <name evidence="1" type="ORF">C7Y72_01690</name>
</gene>
<accession>A0A2T4UGS9</accession>
<dbReference type="RefSeq" id="WP_107566891.1">
    <property type="nucleotide sequence ID" value="NZ_PYYB01000001.1"/>
</dbReference>
<dbReference type="EMBL" id="PYYB01000001">
    <property type="protein sequence ID" value="PTL58453.1"/>
    <property type="molecule type" value="Genomic_DNA"/>
</dbReference>
<evidence type="ECO:0000313" key="1">
    <source>
        <dbReference type="EMBL" id="PTL58453.1"/>
    </source>
</evidence>
<keyword evidence="2" id="KW-1185">Reference proteome</keyword>
<sequence length="79" mass="8037">MSVVPTRTLLFGGACAVGGAVTASRLRGRPHEVRPTAVVPAPFAPRPATPVRPDVAMSPAELDSALAAAFPGDETPGYL</sequence>
<dbReference type="AlphaFoldDB" id="A0A2T4UGS9"/>
<reference evidence="1 2" key="1">
    <citation type="submission" date="2018-03" db="EMBL/GenBank/DDBJ databases">
        <title>Aquarubrobacter algicola gen. nov., sp. nov., a novel actinobacterium isolated from shallow eutrophic lake during the end of cyanobacterial harmful algal blooms.</title>
        <authorList>
            <person name="Chun S.J."/>
        </authorList>
    </citation>
    <scope>NUCLEOTIDE SEQUENCE [LARGE SCALE GENOMIC DNA]</scope>
    <source>
        <strain evidence="1 2">Seoho-28</strain>
    </source>
</reference>
<comment type="caution">
    <text evidence="1">The sequence shown here is derived from an EMBL/GenBank/DDBJ whole genome shotgun (WGS) entry which is preliminary data.</text>
</comment>